<keyword evidence="3" id="KW-1185">Reference proteome</keyword>
<comment type="caution">
    <text evidence="2">The sequence shown here is derived from an EMBL/GenBank/DDBJ whole genome shotgun (WGS) entry which is preliminary data.</text>
</comment>
<name>A0AAE1DX53_9GAST</name>
<reference evidence="2" key="1">
    <citation type="journal article" date="2023" name="G3 (Bethesda)">
        <title>A reference genome for the long-term kleptoplast-retaining sea slug Elysia crispata morphotype clarki.</title>
        <authorList>
            <person name="Eastman K.E."/>
            <person name="Pendleton A.L."/>
            <person name="Shaikh M.A."/>
            <person name="Suttiyut T."/>
            <person name="Ogas R."/>
            <person name="Tomko P."/>
            <person name="Gavelis G."/>
            <person name="Widhalm J.R."/>
            <person name="Wisecaver J.H."/>
        </authorList>
    </citation>
    <scope>NUCLEOTIDE SEQUENCE</scope>
    <source>
        <strain evidence="2">ECLA1</strain>
    </source>
</reference>
<dbReference type="AlphaFoldDB" id="A0AAE1DX53"/>
<proteinExistence type="predicted"/>
<dbReference type="EMBL" id="JAWDGP010002041">
    <property type="protein sequence ID" value="KAK3785972.1"/>
    <property type="molecule type" value="Genomic_DNA"/>
</dbReference>
<organism evidence="2 3">
    <name type="scientific">Elysia crispata</name>
    <name type="common">lettuce slug</name>
    <dbReference type="NCBI Taxonomy" id="231223"/>
    <lineage>
        <taxon>Eukaryota</taxon>
        <taxon>Metazoa</taxon>
        <taxon>Spiralia</taxon>
        <taxon>Lophotrochozoa</taxon>
        <taxon>Mollusca</taxon>
        <taxon>Gastropoda</taxon>
        <taxon>Heterobranchia</taxon>
        <taxon>Euthyneura</taxon>
        <taxon>Panpulmonata</taxon>
        <taxon>Sacoglossa</taxon>
        <taxon>Placobranchoidea</taxon>
        <taxon>Plakobranchidae</taxon>
        <taxon>Elysia</taxon>
    </lineage>
</organism>
<feature type="region of interest" description="Disordered" evidence="1">
    <location>
        <begin position="1"/>
        <end position="38"/>
    </location>
</feature>
<feature type="compositionally biased region" description="Basic and acidic residues" evidence="1">
    <location>
        <begin position="1"/>
        <end position="18"/>
    </location>
</feature>
<sequence length="101" mass="11254">MPEKQKDVHQADKEEDRRSKRAQARQISHEVGNKNINSDAPIQVNGFFSCEGIFSDAWQDGISHTSIVRESSDITTHCVQLLGHNVGLSQQGGDFDPRPKP</sequence>
<evidence type="ECO:0000313" key="3">
    <source>
        <dbReference type="Proteomes" id="UP001283361"/>
    </source>
</evidence>
<protein>
    <submittedName>
        <fullName evidence="2">Uncharacterized protein</fullName>
    </submittedName>
</protein>
<evidence type="ECO:0000313" key="2">
    <source>
        <dbReference type="EMBL" id="KAK3785972.1"/>
    </source>
</evidence>
<accession>A0AAE1DX53</accession>
<evidence type="ECO:0000256" key="1">
    <source>
        <dbReference type="SAM" id="MobiDB-lite"/>
    </source>
</evidence>
<gene>
    <name evidence="2" type="ORF">RRG08_018516</name>
</gene>
<dbReference type="Proteomes" id="UP001283361">
    <property type="component" value="Unassembled WGS sequence"/>
</dbReference>